<organism evidence="7 8">
    <name type="scientific">Desulfomonile tiedjei (strain ATCC 49306 / DSM 6799 / DCB-1)</name>
    <dbReference type="NCBI Taxonomy" id="706587"/>
    <lineage>
        <taxon>Bacteria</taxon>
        <taxon>Pseudomonadati</taxon>
        <taxon>Thermodesulfobacteriota</taxon>
        <taxon>Desulfomonilia</taxon>
        <taxon>Desulfomonilales</taxon>
        <taxon>Desulfomonilaceae</taxon>
        <taxon>Desulfomonile</taxon>
    </lineage>
</organism>
<dbReference type="Pfam" id="PF02361">
    <property type="entry name" value="CbiQ"/>
    <property type="match status" value="1"/>
</dbReference>
<dbReference type="InterPro" id="IPR051611">
    <property type="entry name" value="ECF_transporter_component"/>
</dbReference>
<comment type="subcellular location">
    <subcellularLocation>
        <location evidence="1">Membrane</location>
        <topology evidence="1">Multi-pass membrane protein</topology>
    </subcellularLocation>
</comment>
<dbReference type="OrthoDB" id="5431428at2"/>
<dbReference type="Proteomes" id="UP000006055">
    <property type="component" value="Chromosome"/>
</dbReference>
<evidence type="ECO:0000256" key="2">
    <source>
        <dbReference type="ARBA" id="ARBA00022475"/>
    </source>
</evidence>
<dbReference type="EMBL" id="CP003360">
    <property type="protein sequence ID" value="AFM27533.1"/>
    <property type="molecule type" value="Genomic_DNA"/>
</dbReference>
<evidence type="ECO:0000256" key="3">
    <source>
        <dbReference type="ARBA" id="ARBA00022692"/>
    </source>
</evidence>
<keyword evidence="2" id="KW-1003">Cell membrane</keyword>
<dbReference type="PANTHER" id="PTHR34857">
    <property type="entry name" value="SLL0384 PROTEIN"/>
    <property type="match status" value="1"/>
</dbReference>
<dbReference type="PANTHER" id="PTHR34857:SF2">
    <property type="entry name" value="SLL0384 PROTEIN"/>
    <property type="match status" value="1"/>
</dbReference>
<keyword evidence="4 6" id="KW-1133">Transmembrane helix</keyword>
<dbReference type="STRING" id="706587.Desti_4919"/>
<dbReference type="RefSeq" id="WP_014812639.1">
    <property type="nucleotide sequence ID" value="NC_018025.1"/>
</dbReference>
<keyword evidence="3 6" id="KW-0812">Transmembrane</keyword>
<dbReference type="eggNOG" id="COG0619">
    <property type="taxonomic scope" value="Bacteria"/>
</dbReference>
<reference evidence="8" key="1">
    <citation type="submission" date="2012-06" db="EMBL/GenBank/DDBJ databases">
        <title>Complete sequence of chromosome of Desulfomonile tiedjei DSM 6799.</title>
        <authorList>
            <person name="Lucas S."/>
            <person name="Copeland A."/>
            <person name="Lapidus A."/>
            <person name="Glavina del Rio T."/>
            <person name="Dalin E."/>
            <person name="Tice H."/>
            <person name="Bruce D."/>
            <person name="Goodwin L."/>
            <person name="Pitluck S."/>
            <person name="Peters L."/>
            <person name="Ovchinnikova G."/>
            <person name="Zeytun A."/>
            <person name="Lu M."/>
            <person name="Kyrpides N."/>
            <person name="Mavromatis K."/>
            <person name="Ivanova N."/>
            <person name="Brettin T."/>
            <person name="Detter J.C."/>
            <person name="Han C."/>
            <person name="Larimer F."/>
            <person name="Land M."/>
            <person name="Hauser L."/>
            <person name="Markowitz V."/>
            <person name="Cheng J.-F."/>
            <person name="Hugenholtz P."/>
            <person name="Woyke T."/>
            <person name="Wu D."/>
            <person name="Spring S."/>
            <person name="Schroeder M."/>
            <person name="Brambilla E."/>
            <person name="Klenk H.-P."/>
            <person name="Eisen J.A."/>
        </authorList>
    </citation>
    <scope>NUCLEOTIDE SEQUENCE [LARGE SCALE GENOMIC DNA]</scope>
    <source>
        <strain evidence="8">ATCC 49306 / DSM 6799 / DCB-1</strain>
    </source>
</reference>
<feature type="transmembrane region" description="Helical" evidence="6">
    <location>
        <begin position="246"/>
        <end position="265"/>
    </location>
</feature>
<evidence type="ECO:0000313" key="8">
    <source>
        <dbReference type="Proteomes" id="UP000006055"/>
    </source>
</evidence>
<dbReference type="HOGENOM" id="CLU_056469_2_3_7"/>
<evidence type="ECO:0000256" key="1">
    <source>
        <dbReference type="ARBA" id="ARBA00004141"/>
    </source>
</evidence>
<dbReference type="KEGG" id="dti:Desti_4919"/>
<dbReference type="AlphaFoldDB" id="I4CD92"/>
<dbReference type="GO" id="GO:0005886">
    <property type="term" value="C:plasma membrane"/>
    <property type="evidence" value="ECO:0007669"/>
    <property type="project" value="UniProtKB-ARBA"/>
</dbReference>
<dbReference type="InterPro" id="IPR003339">
    <property type="entry name" value="ABC/ECF_trnsptr_transmembrane"/>
</dbReference>
<feature type="transmembrane region" description="Helical" evidence="6">
    <location>
        <begin position="115"/>
        <end position="137"/>
    </location>
</feature>
<evidence type="ECO:0000256" key="5">
    <source>
        <dbReference type="ARBA" id="ARBA00023136"/>
    </source>
</evidence>
<gene>
    <name evidence="7" type="ordered locus">Desti_4919</name>
</gene>
<keyword evidence="8" id="KW-1185">Reference proteome</keyword>
<evidence type="ECO:0000313" key="7">
    <source>
        <dbReference type="EMBL" id="AFM27533.1"/>
    </source>
</evidence>
<proteinExistence type="predicted"/>
<dbReference type="CDD" id="cd16914">
    <property type="entry name" value="EcfT"/>
    <property type="match status" value="1"/>
</dbReference>
<evidence type="ECO:0000256" key="4">
    <source>
        <dbReference type="ARBA" id="ARBA00022989"/>
    </source>
</evidence>
<keyword evidence="5 6" id="KW-0472">Membrane</keyword>
<feature type="transmembrane region" description="Helical" evidence="6">
    <location>
        <begin position="74"/>
        <end position="95"/>
    </location>
</feature>
<sequence>MKKGFPNLVSLAMQLLVSYSRDSAISRLDPRVKILWLIGNAIFTVWGLSPGLVAWNFFVVLFTIRLAGISLRNLLPFLKIMAVIGIQLILLQGLLRTQGSPVFHLGPATFYSEGLLLGAMGVLTLTSLSLLFLQFIMCTTPEEMTLLMINCRLPASSAVLVGLAFRFLPLLERDLREIHESQESRGIALTTTWQKAKGIVTVILPLILRTLRRTHEVSLTMELKGFRLHDTRTFLEDLSFRRTDRLAAAAIGAYFAVVTAVLILMSSL</sequence>
<evidence type="ECO:0000256" key="6">
    <source>
        <dbReference type="SAM" id="Phobius"/>
    </source>
</evidence>
<name>I4CD92_DESTA</name>
<feature type="transmembrane region" description="Helical" evidence="6">
    <location>
        <begin position="36"/>
        <end position="62"/>
    </location>
</feature>
<protein>
    <submittedName>
        <fullName evidence="7">ABC-type cobalt transport system, permease component CbiQ</fullName>
    </submittedName>
</protein>
<accession>I4CD92</accession>